<organism evidence="1 2">
    <name type="scientific">Spiromyces aspiralis</name>
    <dbReference type="NCBI Taxonomy" id="68401"/>
    <lineage>
        <taxon>Eukaryota</taxon>
        <taxon>Fungi</taxon>
        <taxon>Fungi incertae sedis</taxon>
        <taxon>Zoopagomycota</taxon>
        <taxon>Kickxellomycotina</taxon>
        <taxon>Kickxellomycetes</taxon>
        <taxon>Kickxellales</taxon>
        <taxon>Kickxellaceae</taxon>
        <taxon>Spiromyces</taxon>
    </lineage>
</organism>
<keyword evidence="2" id="KW-1185">Reference proteome</keyword>
<sequence length="163" mass="17554">MTSSDPSQYSTSLYSSTDDSPDDSDESTSHYLLVIDDAPSRALADYPLPAVRAKLVCLDPHGCPKPIPADRAHRMICSLDLDIVDSCPYPSTSSASILSGQRHAHGNCKSDGYVYFIFEELTIHCSGTFVLTAQCFNLGNLIPGMPQTSLASARSSPIHVTTQ</sequence>
<protein>
    <submittedName>
        <fullName evidence="1">Uncharacterized protein</fullName>
    </submittedName>
</protein>
<comment type="caution">
    <text evidence="1">The sequence shown here is derived from an EMBL/GenBank/DDBJ whole genome shotgun (WGS) entry which is preliminary data.</text>
</comment>
<proteinExistence type="predicted"/>
<evidence type="ECO:0000313" key="1">
    <source>
        <dbReference type="EMBL" id="KAJ1680231.1"/>
    </source>
</evidence>
<evidence type="ECO:0000313" key="2">
    <source>
        <dbReference type="Proteomes" id="UP001145114"/>
    </source>
</evidence>
<dbReference type="Proteomes" id="UP001145114">
    <property type="component" value="Unassembled WGS sequence"/>
</dbReference>
<reference evidence="1" key="1">
    <citation type="submission" date="2022-06" db="EMBL/GenBank/DDBJ databases">
        <title>Phylogenomic reconstructions and comparative analyses of Kickxellomycotina fungi.</title>
        <authorList>
            <person name="Reynolds N.K."/>
            <person name="Stajich J.E."/>
            <person name="Barry K."/>
            <person name="Grigoriev I.V."/>
            <person name="Crous P."/>
            <person name="Smith M.E."/>
        </authorList>
    </citation>
    <scope>NUCLEOTIDE SEQUENCE</scope>
    <source>
        <strain evidence="1">RSA 2271</strain>
    </source>
</reference>
<accession>A0ACC1HY21</accession>
<dbReference type="EMBL" id="JAMZIH010000018">
    <property type="protein sequence ID" value="KAJ1680231.1"/>
    <property type="molecule type" value="Genomic_DNA"/>
</dbReference>
<gene>
    <name evidence="1" type="ORF">EV182_000428</name>
</gene>
<name>A0ACC1HY21_9FUNG</name>